<dbReference type="Pfam" id="PF13181">
    <property type="entry name" value="TPR_8"/>
    <property type="match status" value="4"/>
</dbReference>
<dbReference type="InterPro" id="IPR019734">
    <property type="entry name" value="TPR_rpt"/>
</dbReference>
<protein>
    <submittedName>
        <fullName evidence="2">Uncharacterized protein</fullName>
    </submittedName>
</protein>
<dbReference type="SMART" id="SM00028">
    <property type="entry name" value="TPR"/>
    <property type="match status" value="7"/>
</dbReference>
<accession>A0A1F7GII0</accession>
<dbReference type="PANTHER" id="PTHR44366">
    <property type="entry name" value="UDP-N-ACETYLGLUCOSAMINE--PEPTIDE N-ACETYLGLUCOSAMINYLTRANSFERASE 110 KDA SUBUNIT"/>
    <property type="match status" value="1"/>
</dbReference>
<comment type="caution">
    <text evidence="2">The sequence shown here is derived from an EMBL/GenBank/DDBJ whole genome shotgun (WGS) entry which is preliminary data.</text>
</comment>
<gene>
    <name evidence="2" type="ORF">A2799_02050</name>
</gene>
<dbReference type="InterPro" id="IPR011990">
    <property type="entry name" value="TPR-like_helical_dom_sf"/>
</dbReference>
<dbReference type="SUPFAM" id="SSF48452">
    <property type="entry name" value="TPR-like"/>
    <property type="match status" value="1"/>
</dbReference>
<reference evidence="2 3" key="1">
    <citation type="journal article" date="2016" name="Nat. Commun.">
        <title>Thousands of microbial genomes shed light on interconnected biogeochemical processes in an aquifer system.</title>
        <authorList>
            <person name="Anantharaman K."/>
            <person name="Brown C.T."/>
            <person name="Hug L.A."/>
            <person name="Sharon I."/>
            <person name="Castelle C.J."/>
            <person name="Probst A.J."/>
            <person name="Thomas B.C."/>
            <person name="Singh A."/>
            <person name="Wilkins M.J."/>
            <person name="Karaoz U."/>
            <person name="Brodie E.L."/>
            <person name="Williams K.H."/>
            <person name="Hubbard S.S."/>
            <person name="Banfield J.F."/>
        </authorList>
    </citation>
    <scope>NUCLEOTIDE SEQUENCE [LARGE SCALE GENOMIC DNA]</scope>
</reference>
<keyword evidence="1" id="KW-0802">TPR repeat</keyword>
<dbReference type="GO" id="GO:0006493">
    <property type="term" value="P:protein O-linked glycosylation"/>
    <property type="evidence" value="ECO:0007669"/>
    <property type="project" value="InterPro"/>
</dbReference>
<name>A0A1F7GII0_9BACT</name>
<dbReference type="EMBL" id="MFZH01000024">
    <property type="protein sequence ID" value="OGK18818.1"/>
    <property type="molecule type" value="Genomic_DNA"/>
</dbReference>
<feature type="repeat" description="TPR" evidence="1">
    <location>
        <begin position="79"/>
        <end position="112"/>
    </location>
</feature>
<feature type="repeat" description="TPR" evidence="1">
    <location>
        <begin position="113"/>
        <end position="146"/>
    </location>
</feature>
<dbReference type="PANTHER" id="PTHR44366:SF1">
    <property type="entry name" value="UDP-N-ACETYLGLUCOSAMINE--PEPTIDE N-ACETYLGLUCOSAMINYLTRANSFERASE 110 KDA SUBUNIT"/>
    <property type="match status" value="1"/>
</dbReference>
<evidence type="ECO:0000313" key="3">
    <source>
        <dbReference type="Proteomes" id="UP000176850"/>
    </source>
</evidence>
<feature type="repeat" description="TPR" evidence="1">
    <location>
        <begin position="11"/>
        <end position="44"/>
    </location>
</feature>
<dbReference type="Gene3D" id="1.25.40.10">
    <property type="entry name" value="Tetratricopeptide repeat domain"/>
    <property type="match status" value="2"/>
</dbReference>
<organism evidence="2 3">
    <name type="scientific">Candidatus Roizmanbacteria bacterium RIFCSPHIGHO2_01_FULL_39_24</name>
    <dbReference type="NCBI Taxonomy" id="1802032"/>
    <lineage>
        <taxon>Bacteria</taxon>
        <taxon>Candidatus Roizmaniibacteriota</taxon>
    </lineage>
</organism>
<evidence type="ECO:0000313" key="2">
    <source>
        <dbReference type="EMBL" id="OGK18818.1"/>
    </source>
</evidence>
<dbReference type="Proteomes" id="UP000176850">
    <property type="component" value="Unassembled WGS sequence"/>
</dbReference>
<dbReference type="PROSITE" id="PS50005">
    <property type="entry name" value="TPR"/>
    <property type="match status" value="4"/>
</dbReference>
<dbReference type="InterPro" id="IPR037919">
    <property type="entry name" value="OGT"/>
</dbReference>
<proteinExistence type="predicted"/>
<dbReference type="GO" id="GO:0097363">
    <property type="term" value="F:protein O-acetylglucosaminyltransferase activity"/>
    <property type="evidence" value="ECO:0007669"/>
    <property type="project" value="TreeGrafter"/>
</dbReference>
<evidence type="ECO:0000256" key="1">
    <source>
        <dbReference type="PROSITE-ProRule" id="PRU00339"/>
    </source>
</evidence>
<sequence length="253" mass="28597">MIYTPHETSGAEKLIAYGMRLQSQGKTLEAYYCFKHSLILNPNNAIALNSLGTTLYALGNKYGAIDAYKKAVLKDKKYALPAFNVAVLYQLTNDITNAVKYFRHTIRIRPRHLESYIRLAHCLTRLGKCTQAITAYKEAVQLHPKDISLMQEIASLSAQVFRYSDAENYFKKALLLAPVDAHIMGNLALVYKQQNKNVLAKETLIKAIRLNPTLPHLYYTLGVIYRELGDTKKSTENIDTAYALDPSLKEEYG</sequence>
<dbReference type="AlphaFoldDB" id="A0A1F7GII0"/>
<feature type="repeat" description="TPR" evidence="1">
    <location>
        <begin position="215"/>
        <end position="248"/>
    </location>
</feature>